<dbReference type="InterPro" id="IPR002524">
    <property type="entry name" value="Cation_efflux"/>
</dbReference>
<dbReference type="PANTHER" id="PTHR43840:SF15">
    <property type="entry name" value="MITOCHONDRIAL METAL TRANSPORTER 1-RELATED"/>
    <property type="match status" value="1"/>
</dbReference>
<dbReference type="InterPro" id="IPR036837">
    <property type="entry name" value="Cation_efflux_CTD_sf"/>
</dbReference>
<dbReference type="Proteomes" id="UP001623660">
    <property type="component" value="Unassembled WGS sequence"/>
</dbReference>
<dbReference type="PANTHER" id="PTHR43840">
    <property type="entry name" value="MITOCHONDRIAL METAL TRANSPORTER 1-RELATED"/>
    <property type="match status" value="1"/>
</dbReference>
<evidence type="ECO:0000256" key="1">
    <source>
        <dbReference type="ARBA" id="ARBA00004141"/>
    </source>
</evidence>
<keyword evidence="5 7" id="KW-1133">Transmembrane helix</keyword>
<evidence type="ECO:0000256" key="7">
    <source>
        <dbReference type="SAM" id="Phobius"/>
    </source>
</evidence>
<evidence type="ECO:0000256" key="4">
    <source>
        <dbReference type="ARBA" id="ARBA00022692"/>
    </source>
</evidence>
<protein>
    <submittedName>
        <fullName evidence="10">Cation diffusion facilitator family transporter</fullName>
    </submittedName>
</protein>
<keyword evidence="3" id="KW-0813">Transport</keyword>
<comment type="similarity">
    <text evidence="2">Belongs to the cation diffusion facilitator (CDF) transporter (TC 2.A.4) family.</text>
</comment>
<evidence type="ECO:0000256" key="6">
    <source>
        <dbReference type="ARBA" id="ARBA00023136"/>
    </source>
</evidence>
<dbReference type="NCBIfam" id="TIGR01297">
    <property type="entry name" value="CDF"/>
    <property type="match status" value="1"/>
</dbReference>
<evidence type="ECO:0000256" key="2">
    <source>
        <dbReference type="ARBA" id="ARBA00008114"/>
    </source>
</evidence>
<evidence type="ECO:0000313" key="11">
    <source>
        <dbReference type="Proteomes" id="UP001623660"/>
    </source>
</evidence>
<dbReference type="InterPro" id="IPR027470">
    <property type="entry name" value="Cation_efflux_CTD"/>
</dbReference>
<feature type="domain" description="Cation efflux protein transmembrane" evidence="8">
    <location>
        <begin position="10"/>
        <end position="201"/>
    </location>
</feature>
<feature type="transmembrane region" description="Helical" evidence="7">
    <location>
        <begin position="12"/>
        <end position="32"/>
    </location>
</feature>
<keyword evidence="6 7" id="KW-0472">Membrane</keyword>
<dbReference type="InterPro" id="IPR027469">
    <property type="entry name" value="Cation_efflux_TMD_sf"/>
</dbReference>
<dbReference type="Pfam" id="PF16916">
    <property type="entry name" value="ZT_dimer"/>
    <property type="match status" value="1"/>
</dbReference>
<dbReference type="EMBL" id="JBJHZX010000003">
    <property type="protein sequence ID" value="MFL0194534.1"/>
    <property type="molecule type" value="Genomic_DNA"/>
</dbReference>
<evidence type="ECO:0000256" key="5">
    <source>
        <dbReference type="ARBA" id="ARBA00022989"/>
    </source>
</evidence>
<dbReference type="SUPFAM" id="SSF160240">
    <property type="entry name" value="Cation efflux protein cytoplasmic domain-like"/>
    <property type="match status" value="1"/>
</dbReference>
<organism evidence="10 11">
    <name type="scientific">Candidatus Clostridium eludens</name>
    <dbReference type="NCBI Taxonomy" id="3381663"/>
    <lineage>
        <taxon>Bacteria</taxon>
        <taxon>Bacillati</taxon>
        <taxon>Bacillota</taxon>
        <taxon>Clostridia</taxon>
        <taxon>Eubacteriales</taxon>
        <taxon>Clostridiaceae</taxon>
        <taxon>Clostridium</taxon>
    </lineage>
</organism>
<dbReference type="Gene3D" id="1.20.1510.10">
    <property type="entry name" value="Cation efflux protein transmembrane domain"/>
    <property type="match status" value="1"/>
</dbReference>
<dbReference type="SUPFAM" id="SSF161111">
    <property type="entry name" value="Cation efflux protein transmembrane domain-like"/>
    <property type="match status" value="1"/>
</dbReference>
<name>A0ABW8SF81_9CLOT</name>
<comment type="subcellular location">
    <subcellularLocation>
        <location evidence="1">Membrane</location>
        <topology evidence="1">Multi-pass membrane protein</topology>
    </subcellularLocation>
</comment>
<evidence type="ECO:0000313" key="10">
    <source>
        <dbReference type="EMBL" id="MFL0194534.1"/>
    </source>
</evidence>
<dbReference type="InterPro" id="IPR058533">
    <property type="entry name" value="Cation_efflux_TM"/>
</dbReference>
<keyword evidence="11" id="KW-1185">Reference proteome</keyword>
<accession>A0ABW8SF81</accession>
<evidence type="ECO:0000259" key="9">
    <source>
        <dbReference type="Pfam" id="PF16916"/>
    </source>
</evidence>
<gene>
    <name evidence="10" type="ORF">ACJDU8_02940</name>
</gene>
<dbReference type="Pfam" id="PF01545">
    <property type="entry name" value="Cation_efflux"/>
    <property type="match status" value="1"/>
</dbReference>
<proteinExistence type="inferred from homology"/>
<dbReference type="RefSeq" id="WP_406790659.1">
    <property type="nucleotide sequence ID" value="NZ_JBJHZX010000003.1"/>
</dbReference>
<feature type="transmembrane region" description="Helical" evidence="7">
    <location>
        <begin position="106"/>
        <end position="126"/>
    </location>
</feature>
<keyword evidence="4 7" id="KW-0812">Transmembrane</keyword>
<sequence>MEEKVKAARLSIFSNTSLIIIKLIVGLITGSVSIISEAIHSTMDLAASIIAFFSVKISSKPADREHPYGHGKFENVSGVIEAMLILVASLWIIIESVGKILNKQEMFSSNVGFLIMFLSAGINYLVSRKLYETSKKVDSIALEADALHLKTDVYTSLGVGLGLFFIWLTNFYFLDPLIAILVAVFILKEAFVLLKTAFNPLLDVKLCDTEIDTITKTLSKYNLGYCNFHKLRTRKSGNKRYIDLHLVFPQDMSVKDAHDICDKIETEIEHSLKNTESMIHLESCNNNCENCQFCKRAECKTDRN</sequence>
<feature type="domain" description="Cation efflux protein cytoplasmic" evidence="9">
    <location>
        <begin position="208"/>
        <end position="284"/>
    </location>
</feature>
<comment type="caution">
    <text evidence="10">The sequence shown here is derived from an EMBL/GenBank/DDBJ whole genome shotgun (WGS) entry which is preliminary data.</text>
</comment>
<reference evidence="10 11" key="1">
    <citation type="submission" date="2024-11" db="EMBL/GenBank/DDBJ databases">
        <authorList>
            <person name="Heng Y.C."/>
            <person name="Lim A.C.H."/>
            <person name="Lee J.K.Y."/>
            <person name="Kittelmann S."/>
        </authorList>
    </citation>
    <scope>NUCLEOTIDE SEQUENCE [LARGE SCALE GENOMIC DNA]</scope>
    <source>
        <strain evidence="10 11">WILCCON 0269</strain>
    </source>
</reference>
<feature type="transmembrane region" description="Helical" evidence="7">
    <location>
        <begin position="76"/>
        <end position="94"/>
    </location>
</feature>
<evidence type="ECO:0000259" key="8">
    <source>
        <dbReference type="Pfam" id="PF01545"/>
    </source>
</evidence>
<dbReference type="Gene3D" id="3.30.70.1350">
    <property type="entry name" value="Cation efflux protein, cytoplasmic domain"/>
    <property type="match status" value="1"/>
</dbReference>
<dbReference type="InterPro" id="IPR050291">
    <property type="entry name" value="CDF_Transporter"/>
</dbReference>
<evidence type="ECO:0000256" key="3">
    <source>
        <dbReference type="ARBA" id="ARBA00022448"/>
    </source>
</evidence>